<sequence length="157" mass="18098">MSSILKKFLQADEFKQPHVCEIVNYESGDCIMMEGEESLDVYYIEQGHVRINKRVVLHDGRQIQSGFCDLGPGDTFGELNLFDGSPRSASVIACDDVEVTRINRKILLDYMDKHPEEAYLLFKHWLQRLASNIRQSNDRSSHLFAWGLNQYGIDEEL</sequence>
<proteinExistence type="predicted"/>
<accession>A0A370DDP9</accession>
<dbReference type="InterPro" id="IPR018490">
    <property type="entry name" value="cNMP-bd_dom_sf"/>
</dbReference>
<feature type="domain" description="Cyclic nucleotide-binding" evidence="1">
    <location>
        <begin position="4"/>
        <end position="128"/>
    </location>
</feature>
<dbReference type="SMART" id="SM00100">
    <property type="entry name" value="cNMP"/>
    <property type="match status" value="1"/>
</dbReference>
<protein>
    <recommendedName>
        <fullName evidence="1">Cyclic nucleotide-binding domain-containing protein</fullName>
    </recommendedName>
</protein>
<dbReference type="EMBL" id="QFXC01000011">
    <property type="protein sequence ID" value="RDH82700.1"/>
    <property type="molecule type" value="Genomic_DNA"/>
</dbReference>
<dbReference type="PROSITE" id="PS50042">
    <property type="entry name" value="CNMP_BINDING_3"/>
    <property type="match status" value="1"/>
</dbReference>
<dbReference type="CDD" id="cd00038">
    <property type="entry name" value="CAP_ED"/>
    <property type="match status" value="1"/>
</dbReference>
<evidence type="ECO:0000313" key="2">
    <source>
        <dbReference type="EMBL" id="RDH82700.1"/>
    </source>
</evidence>
<organism evidence="2 3">
    <name type="scientific">endosymbiont of Galathealinum brachiosum</name>
    <dbReference type="NCBI Taxonomy" id="2200906"/>
    <lineage>
        <taxon>Bacteria</taxon>
        <taxon>Pseudomonadati</taxon>
        <taxon>Pseudomonadota</taxon>
        <taxon>Gammaproteobacteria</taxon>
        <taxon>sulfur-oxidizing symbionts</taxon>
    </lineage>
</organism>
<dbReference type="Pfam" id="PF00027">
    <property type="entry name" value="cNMP_binding"/>
    <property type="match status" value="1"/>
</dbReference>
<dbReference type="SUPFAM" id="SSF51206">
    <property type="entry name" value="cAMP-binding domain-like"/>
    <property type="match status" value="1"/>
</dbReference>
<reference evidence="2 3" key="1">
    <citation type="journal article" date="2018" name="ISME J.">
        <title>Endosymbiont genomes yield clues of tubeworm success.</title>
        <authorList>
            <person name="Li Y."/>
            <person name="Liles M.R."/>
            <person name="Halanych K.M."/>
        </authorList>
    </citation>
    <scope>NUCLEOTIDE SEQUENCE [LARGE SCALE GENOMIC DNA]</scope>
    <source>
        <strain evidence="2">A1464</strain>
    </source>
</reference>
<dbReference type="AlphaFoldDB" id="A0A370DDP9"/>
<dbReference type="Gene3D" id="2.60.120.10">
    <property type="entry name" value="Jelly Rolls"/>
    <property type="match status" value="1"/>
</dbReference>
<dbReference type="Proteomes" id="UP000254266">
    <property type="component" value="Unassembled WGS sequence"/>
</dbReference>
<evidence type="ECO:0000313" key="3">
    <source>
        <dbReference type="Proteomes" id="UP000254266"/>
    </source>
</evidence>
<dbReference type="PANTHER" id="PTHR23011">
    <property type="entry name" value="CYCLIC NUCLEOTIDE-BINDING DOMAIN CONTAINING PROTEIN"/>
    <property type="match status" value="1"/>
</dbReference>
<dbReference type="PRINTS" id="PR00103">
    <property type="entry name" value="CAMPKINASE"/>
</dbReference>
<name>A0A370DDP9_9GAMM</name>
<evidence type="ECO:0000259" key="1">
    <source>
        <dbReference type="PROSITE" id="PS50042"/>
    </source>
</evidence>
<dbReference type="InterPro" id="IPR000595">
    <property type="entry name" value="cNMP-bd_dom"/>
</dbReference>
<comment type="caution">
    <text evidence="2">The sequence shown here is derived from an EMBL/GenBank/DDBJ whole genome shotgun (WGS) entry which is preliminary data.</text>
</comment>
<keyword evidence="3" id="KW-1185">Reference proteome</keyword>
<dbReference type="PANTHER" id="PTHR23011:SF28">
    <property type="entry name" value="CYCLIC NUCLEOTIDE-BINDING DOMAIN CONTAINING PROTEIN"/>
    <property type="match status" value="1"/>
</dbReference>
<dbReference type="InterPro" id="IPR014710">
    <property type="entry name" value="RmlC-like_jellyroll"/>
</dbReference>
<gene>
    <name evidence="2" type="ORF">DIZ80_10495</name>
</gene>